<dbReference type="Pfam" id="PF05787">
    <property type="entry name" value="PhoX"/>
    <property type="match status" value="1"/>
</dbReference>
<sequence>MNKWLSLIACTILVVSITGCDGDDGISGVAGVDGEDAGLSVSFKSIATPSTDEEKNALNVSDTVTVNGQNQSISATKLLSTGDNDNGEIYGLSKDMNDAALQMDDGNPYICNGTSNPNGSGSGLDFVSILQKNDKLYMVSQFECQIGSMYINELTQNTNTGELSVKANTLKFISQKSEFGGYVHCAGMKTPWESHLGSEEYEPNARDLNVTSGEIDQYYGFIDKYWGGDLTKANPYYYGWTPEVTIDANGNSVYTKHYSMGRMSHELSYVMPDNKTVYMSDDGDNVGLFMYVADEAMDLSSGTLYAAKWHQKSSLNGGSAYISWIELAHATDAEIRAYLDPDDDVTTNDSLNFTDIFDVEEPNASNECPTVGFLPANTSFGLECLRVKAGMDKAAAYLETRRYAGMMGATTEFRKEEGITFDAANNKLYVGMSQIAKGMEDNKKYGVDNDSYDKGSNNDIKLPFNDCGAVYELEVNNSYQAISMQAVITGTPIDEDANGNKCDLNGISNPDNVTFLPDSNILMIGEDTGNHENNIVWAYDLKKKELQRVIATPLGAETTSPFWYKDINGFGYMMVVTQHPDTTSDDAGQSSASVLGPIKF</sequence>
<dbReference type="PROSITE" id="PS51257">
    <property type="entry name" value="PROKAR_LIPOPROTEIN"/>
    <property type="match status" value="1"/>
</dbReference>
<dbReference type="PANTHER" id="PTHR35399">
    <property type="entry name" value="SLR8030 PROTEIN"/>
    <property type="match status" value="1"/>
</dbReference>
<dbReference type="OrthoDB" id="9801383at2"/>
<reference evidence="1 2" key="1">
    <citation type="submission" date="2019-09" db="EMBL/GenBank/DDBJ databases">
        <title>Sulfurimonas gotlandica sp. nov., a chemoautotrophic and psychrotolerant epsilonproteobacterium isolated from a pelagic redoxcline, and an emended description of the genus Sulfurimonas.</title>
        <authorList>
            <person name="Wang S."/>
            <person name="Jiang L."/>
            <person name="Shao S."/>
        </authorList>
    </citation>
    <scope>NUCLEOTIDE SEQUENCE [LARGE SCALE GENOMIC DNA]</scope>
    <source>
        <strain evidence="1 2">GYSZ_1</strain>
    </source>
</reference>
<evidence type="ECO:0000313" key="2">
    <source>
        <dbReference type="Proteomes" id="UP000326944"/>
    </source>
</evidence>
<evidence type="ECO:0000313" key="1">
    <source>
        <dbReference type="EMBL" id="QFR49424.1"/>
    </source>
</evidence>
<proteinExistence type="predicted"/>
<dbReference type="PANTHER" id="PTHR35399:SF2">
    <property type="entry name" value="DUF839 DOMAIN-CONTAINING PROTEIN"/>
    <property type="match status" value="1"/>
</dbReference>
<organism evidence="1 2">
    <name type="scientific">Sulfurimonas lithotrophica</name>
    <dbReference type="NCBI Taxonomy" id="2590022"/>
    <lineage>
        <taxon>Bacteria</taxon>
        <taxon>Pseudomonadati</taxon>
        <taxon>Campylobacterota</taxon>
        <taxon>Epsilonproteobacteria</taxon>
        <taxon>Campylobacterales</taxon>
        <taxon>Sulfurimonadaceae</taxon>
        <taxon>Sulfurimonas</taxon>
    </lineage>
</organism>
<gene>
    <name evidence="1" type="ORF">FJR48_06655</name>
</gene>
<dbReference type="AlphaFoldDB" id="A0A5P8P171"/>
<dbReference type="EMBL" id="CP043617">
    <property type="protein sequence ID" value="QFR49424.1"/>
    <property type="molecule type" value="Genomic_DNA"/>
</dbReference>
<keyword evidence="2" id="KW-1185">Reference proteome</keyword>
<accession>A0A5P8P171</accession>
<dbReference type="RefSeq" id="WP_152307367.1">
    <property type="nucleotide sequence ID" value="NZ_CP043617.1"/>
</dbReference>
<dbReference type="InterPro" id="IPR008557">
    <property type="entry name" value="PhoX"/>
</dbReference>
<dbReference type="KEGG" id="sulg:FJR48_06655"/>
<protein>
    <submittedName>
        <fullName evidence="1">DUF839 domain-containing protein</fullName>
    </submittedName>
</protein>
<dbReference type="Proteomes" id="UP000326944">
    <property type="component" value="Chromosome"/>
</dbReference>
<name>A0A5P8P171_9BACT</name>